<keyword evidence="4 7" id="KW-0808">Transferase</keyword>
<keyword evidence="5" id="KW-0472">Membrane</keyword>
<evidence type="ECO:0000256" key="5">
    <source>
        <dbReference type="ARBA" id="ARBA00023136"/>
    </source>
</evidence>
<name>A0A366HPP5_9BACT</name>
<dbReference type="PANTHER" id="PTHR30606">
    <property type="entry name" value="LIPID A BIOSYNTHESIS LAUROYL ACYLTRANSFERASE"/>
    <property type="match status" value="1"/>
</dbReference>
<evidence type="ECO:0000256" key="1">
    <source>
        <dbReference type="ARBA" id="ARBA00004533"/>
    </source>
</evidence>
<accession>A0A366HPP5</accession>
<keyword evidence="8" id="KW-1185">Reference proteome</keyword>
<dbReference type="RefSeq" id="WP_170156877.1">
    <property type="nucleotide sequence ID" value="NZ_QNRR01000002.1"/>
</dbReference>
<protein>
    <submittedName>
        <fullName evidence="7">Lauroyl/myristoyl acyltransferase</fullName>
    </submittedName>
</protein>
<dbReference type="AlphaFoldDB" id="A0A366HPP5"/>
<reference evidence="7 8" key="1">
    <citation type="submission" date="2018-06" db="EMBL/GenBank/DDBJ databases">
        <title>Genomic Encyclopedia of Type Strains, Phase IV (KMG-IV): sequencing the most valuable type-strain genomes for metagenomic binning, comparative biology and taxonomic classification.</title>
        <authorList>
            <person name="Goeker M."/>
        </authorList>
    </citation>
    <scope>NUCLEOTIDE SEQUENCE [LARGE SCALE GENOMIC DNA]</scope>
    <source>
        <strain evidence="7 8">DSM 25532</strain>
    </source>
</reference>
<evidence type="ECO:0000313" key="8">
    <source>
        <dbReference type="Proteomes" id="UP000253426"/>
    </source>
</evidence>
<evidence type="ECO:0000256" key="3">
    <source>
        <dbReference type="ARBA" id="ARBA00022519"/>
    </source>
</evidence>
<dbReference type="CDD" id="cd07984">
    <property type="entry name" value="LPLAT_LABLAT-like"/>
    <property type="match status" value="1"/>
</dbReference>
<keyword evidence="2" id="KW-1003">Cell membrane</keyword>
<sequence length="320" mass="36316">MKKIRQALETLLVHFATRLLPRLSRRSILLLSNAVGALACFFDTRGRETAHENLRVAFASEGITPGQISRITLGSYQTFARTFFDLFWSLRLTKENYTEYVKVTFANPASETEARERGCIWVTPHFGNFELVSLAMGFRGFAWTVVAQDFKNPALTTIFTRLRQGSGHTIIPQEGAMLRLVKELKRKGHAALLTDLTIRPNKTAAAIDCFGLKTCVTTLHASLSCRLELPIIAGVCIPMPDGTYDVEVESHFEPEKFPTNASLTQAVWDKFESQIRKHPEAWMWMYKHWRYLPSLDQNPKYPAYANPSKPFRELLAESQG</sequence>
<dbReference type="PANTHER" id="PTHR30606:SF10">
    <property type="entry name" value="PHOSPHATIDYLINOSITOL MANNOSIDE ACYLTRANSFERASE"/>
    <property type="match status" value="1"/>
</dbReference>
<gene>
    <name evidence="7" type="ORF">DES53_1022</name>
</gene>
<dbReference type="Proteomes" id="UP000253426">
    <property type="component" value="Unassembled WGS sequence"/>
</dbReference>
<organism evidence="7 8">
    <name type="scientific">Roseimicrobium gellanilyticum</name>
    <dbReference type="NCBI Taxonomy" id="748857"/>
    <lineage>
        <taxon>Bacteria</taxon>
        <taxon>Pseudomonadati</taxon>
        <taxon>Verrucomicrobiota</taxon>
        <taxon>Verrucomicrobiia</taxon>
        <taxon>Verrucomicrobiales</taxon>
        <taxon>Verrucomicrobiaceae</taxon>
        <taxon>Roseimicrobium</taxon>
    </lineage>
</organism>
<evidence type="ECO:0000256" key="4">
    <source>
        <dbReference type="ARBA" id="ARBA00022679"/>
    </source>
</evidence>
<comment type="caution">
    <text evidence="7">The sequence shown here is derived from an EMBL/GenBank/DDBJ whole genome shotgun (WGS) entry which is preliminary data.</text>
</comment>
<evidence type="ECO:0000313" key="7">
    <source>
        <dbReference type="EMBL" id="RBP45620.1"/>
    </source>
</evidence>
<proteinExistence type="predicted"/>
<evidence type="ECO:0000256" key="2">
    <source>
        <dbReference type="ARBA" id="ARBA00022475"/>
    </source>
</evidence>
<dbReference type="InterPro" id="IPR004960">
    <property type="entry name" value="LipA_acyltrans"/>
</dbReference>
<evidence type="ECO:0000256" key="6">
    <source>
        <dbReference type="ARBA" id="ARBA00023315"/>
    </source>
</evidence>
<dbReference type="Pfam" id="PF03279">
    <property type="entry name" value="Lip_A_acyltrans"/>
    <property type="match status" value="1"/>
</dbReference>
<comment type="subcellular location">
    <subcellularLocation>
        <location evidence="1">Cell inner membrane</location>
    </subcellularLocation>
</comment>
<dbReference type="GO" id="GO:0016746">
    <property type="term" value="F:acyltransferase activity"/>
    <property type="evidence" value="ECO:0007669"/>
    <property type="project" value="UniProtKB-KW"/>
</dbReference>
<keyword evidence="3" id="KW-0997">Cell inner membrane</keyword>
<dbReference type="GO" id="GO:0009247">
    <property type="term" value="P:glycolipid biosynthetic process"/>
    <property type="evidence" value="ECO:0007669"/>
    <property type="project" value="UniProtKB-ARBA"/>
</dbReference>
<dbReference type="EMBL" id="QNRR01000002">
    <property type="protein sequence ID" value="RBP45620.1"/>
    <property type="molecule type" value="Genomic_DNA"/>
</dbReference>
<keyword evidence="6 7" id="KW-0012">Acyltransferase</keyword>
<dbReference type="GO" id="GO:0005886">
    <property type="term" value="C:plasma membrane"/>
    <property type="evidence" value="ECO:0007669"/>
    <property type="project" value="UniProtKB-SubCell"/>
</dbReference>